<evidence type="ECO:0008006" key="3">
    <source>
        <dbReference type="Google" id="ProtNLM"/>
    </source>
</evidence>
<gene>
    <name evidence="1" type="ORF">BKN37_18500</name>
</gene>
<name>A0A1S1NB02_9MYCO</name>
<evidence type="ECO:0000313" key="1">
    <source>
        <dbReference type="EMBL" id="OHV00147.1"/>
    </source>
</evidence>
<dbReference type="RefSeq" id="WP_071028433.1">
    <property type="nucleotide sequence ID" value="NZ_MLQM01000115.1"/>
</dbReference>
<keyword evidence="2" id="KW-1185">Reference proteome</keyword>
<comment type="caution">
    <text evidence="1">The sequence shown here is derived from an EMBL/GenBank/DDBJ whole genome shotgun (WGS) entry which is preliminary data.</text>
</comment>
<sequence length="106" mass="11776">MKQFEPNPEQLRANVDHNHNYADELRAWIDKYDDPAYYDAYATATGFIGAPMTAALREHGRRLREQTQALAARYQDTAEASQQAAAIVTGTDADGADTVTNTTRDL</sequence>
<protein>
    <recommendedName>
        <fullName evidence="3">ESX-1 secretion-associated protein</fullName>
    </recommendedName>
</protein>
<reference evidence="1 2" key="1">
    <citation type="submission" date="2016-10" db="EMBL/GenBank/DDBJ databases">
        <title>Genome sequence of Mycobacterium talmonii.</title>
        <authorList>
            <person name="Greninger A.L."/>
            <person name="Elliott B."/>
            <person name="Vasireddy S."/>
            <person name="Vasireddy R."/>
        </authorList>
    </citation>
    <scope>NUCLEOTIDE SEQUENCE [LARGE SCALE GENOMIC DNA]</scope>
    <source>
        <strain evidence="2">NE-TNMC-100812</strain>
    </source>
</reference>
<dbReference type="Proteomes" id="UP000179734">
    <property type="component" value="Unassembled WGS sequence"/>
</dbReference>
<evidence type="ECO:0000313" key="2">
    <source>
        <dbReference type="Proteomes" id="UP000179734"/>
    </source>
</evidence>
<dbReference type="AlphaFoldDB" id="A0A1S1NB02"/>
<organism evidence="1 2">
    <name type="scientific">Mycobacterium talmoniae</name>
    <dbReference type="NCBI Taxonomy" id="1858794"/>
    <lineage>
        <taxon>Bacteria</taxon>
        <taxon>Bacillati</taxon>
        <taxon>Actinomycetota</taxon>
        <taxon>Actinomycetes</taxon>
        <taxon>Mycobacteriales</taxon>
        <taxon>Mycobacteriaceae</taxon>
        <taxon>Mycobacterium</taxon>
    </lineage>
</organism>
<accession>A0A1S1NB02</accession>
<proteinExistence type="predicted"/>
<dbReference type="EMBL" id="MLQM01000115">
    <property type="protein sequence ID" value="OHV00147.1"/>
    <property type="molecule type" value="Genomic_DNA"/>
</dbReference>